<keyword evidence="6 13" id="KW-0489">Methyltransferase</keyword>
<evidence type="ECO:0000256" key="11">
    <source>
        <dbReference type="ARBA" id="ARBA00031088"/>
    </source>
</evidence>
<dbReference type="EMBL" id="SNYJ01000002">
    <property type="protein sequence ID" value="TDQ42370.1"/>
    <property type="molecule type" value="Genomic_DNA"/>
</dbReference>
<evidence type="ECO:0000313" key="16">
    <source>
        <dbReference type="Proteomes" id="UP000295632"/>
    </source>
</evidence>
<protein>
    <recommendedName>
        <fullName evidence="3">16S rRNA (cytosine(967)-C(5))-methyltransferase</fullName>
        <ecNumber evidence="3">2.1.1.176</ecNumber>
    </recommendedName>
    <alternativeName>
        <fullName evidence="10">16S rRNA m5C967 methyltransferase</fullName>
    </alternativeName>
    <alternativeName>
        <fullName evidence="11">rRNA (cytosine-C(5)-)-methyltransferase RsmB</fullName>
    </alternativeName>
</protein>
<keyword evidence="9 13" id="KW-0694">RNA-binding</keyword>
<evidence type="ECO:0000256" key="9">
    <source>
        <dbReference type="ARBA" id="ARBA00022884"/>
    </source>
</evidence>
<dbReference type="InterPro" id="IPR049560">
    <property type="entry name" value="MeTrfase_RsmB-F_NOP2_cat"/>
</dbReference>
<feature type="binding site" evidence="13">
    <location>
        <begin position="255"/>
        <end position="261"/>
    </location>
    <ligand>
        <name>S-adenosyl-L-methionine</name>
        <dbReference type="ChEBI" id="CHEBI:59789"/>
    </ligand>
</feature>
<comment type="caution">
    <text evidence="15">The sequence shown here is derived from an EMBL/GenBank/DDBJ whole genome shotgun (WGS) entry which is preliminary data.</text>
</comment>
<dbReference type="InterPro" id="IPR054728">
    <property type="entry name" value="RsmB-like_ferredoxin"/>
</dbReference>
<keyword evidence="5" id="KW-0698">rRNA processing</keyword>
<dbReference type="Pfam" id="PF01029">
    <property type="entry name" value="NusB"/>
    <property type="match status" value="1"/>
</dbReference>
<dbReference type="Pfam" id="PF22458">
    <property type="entry name" value="RsmF-B_ferredox"/>
    <property type="match status" value="1"/>
</dbReference>
<dbReference type="InterPro" id="IPR029063">
    <property type="entry name" value="SAM-dependent_MTases_sf"/>
</dbReference>
<dbReference type="FunFam" id="1.10.940.10:FF:000006">
    <property type="entry name" value="16S rRNA (Cytosine(967)-C(5))-methyltransferase RsmB"/>
    <property type="match status" value="1"/>
</dbReference>
<evidence type="ECO:0000256" key="13">
    <source>
        <dbReference type="PROSITE-ProRule" id="PRU01023"/>
    </source>
</evidence>
<dbReference type="EC" id="2.1.1.176" evidence="3"/>
<dbReference type="RefSeq" id="WP_133579239.1">
    <property type="nucleotide sequence ID" value="NZ_SNYJ01000002.1"/>
</dbReference>
<keyword evidence="16" id="KW-1185">Reference proteome</keyword>
<dbReference type="AlphaFoldDB" id="A0A4R6U764"/>
<evidence type="ECO:0000256" key="10">
    <source>
        <dbReference type="ARBA" id="ARBA00030399"/>
    </source>
</evidence>
<dbReference type="InterPro" id="IPR004573">
    <property type="entry name" value="rRNA_ssu_MeTfrase_B"/>
</dbReference>
<feature type="binding site" evidence="13">
    <location>
        <position position="325"/>
    </location>
    <ligand>
        <name>S-adenosyl-L-methionine</name>
        <dbReference type="ChEBI" id="CHEBI:59789"/>
    </ligand>
</feature>
<dbReference type="PANTHER" id="PTHR22807:SF53">
    <property type="entry name" value="RIBOSOMAL RNA SMALL SUBUNIT METHYLTRANSFERASE B-RELATED"/>
    <property type="match status" value="1"/>
</dbReference>
<keyword evidence="7 13" id="KW-0808">Transferase</keyword>
<dbReference type="PRINTS" id="PR02008">
    <property type="entry name" value="RCMTFAMILY"/>
</dbReference>
<dbReference type="Proteomes" id="UP000295632">
    <property type="component" value="Unassembled WGS sequence"/>
</dbReference>
<evidence type="ECO:0000256" key="7">
    <source>
        <dbReference type="ARBA" id="ARBA00022679"/>
    </source>
</evidence>
<dbReference type="GO" id="GO:0005737">
    <property type="term" value="C:cytoplasm"/>
    <property type="evidence" value="ECO:0007669"/>
    <property type="project" value="UniProtKB-SubCell"/>
</dbReference>
<feature type="domain" description="SAM-dependent MTase RsmB/NOP-type" evidence="14">
    <location>
        <begin position="155"/>
        <end position="444"/>
    </location>
</feature>
<keyword evidence="4" id="KW-0963">Cytoplasm</keyword>
<dbReference type="PROSITE" id="PS51686">
    <property type="entry name" value="SAM_MT_RSMB_NOP"/>
    <property type="match status" value="1"/>
</dbReference>
<keyword evidence="8 13" id="KW-0949">S-adenosyl-L-methionine</keyword>
<dbReference type="FunFam" id="3.40.50.150:FF:000257">
    <property type="entry name" value="16S rRNA methyltransferase"/>
    <property type="match status" value="1"/>
</dbReference>
<dbReference type="NCBIfam" id="TIGR00563">
    <property type="entry name" value="rsmB"/>
    <property type="match status" value="1"/>
</dbReference>
<comment type="function">
    <text evidence="1">Specifically methylates the cytosine at position 967 (m5C967) of 16S rRNA.</text>
</comment>
<accession>A0A4R6U764</accession>
<evidence type="ECO:0000256" key="5">
    <source>
        <dbReference type="ARBA" id="ARBA00022552"/>
    </source>
</evidence>
<dbReference type="Pfam" id="PF01189">
    <property type="entry name" value="Methyltr_RsmB-F"/>
    <property type="match status" value="1"/>
</dbReference>
<dbReference type="OrthoDB" id="9810297at2"/>
<dbReference type="NCBIfam" id="NF011494">
    <property type="entry name" value="PRK14902.1"/>
    <property type="match status" value="1"/>
</dbReference>
<dbReference type="PANTHER" id="PTHR22807">
    <property type="entry name" value="NOP2 YEAST -RELATED NOL1/NOP2/FMU SUN DOMAIN-CONTAINING"/>
    <property type="match status" value="1"/>
</dbReference>
<evidence type="ECO:0000256" key="6">
    <source>
        <dbReference type="ARBA" id="ARBA00022603"/>
    </source>
</evidence>
<evidence type="ECO:0000256" key="2">
    <source>
        <dbReference type="ARBA" id="ARBA00004496"/>
    </source>
</evidence>
<evidence type="ECO:0000313" key="15">
    <source>
        <dbReference type="EMBL" id="TDQ42370.1"/>
    </source>
</evidence>
<dbReference type="SUPFAM" id="SSF48013">
    <property type="entry name" value="NusB-like"/>
    <property type="match status" value="1"/>
</dbReference>
<dbReference type="SUPFAM" id="SSF53335">
    <property type="entry name" value="S-adenosyl-L-methionine-dependent methyltransferases"/>
    <property type="match status" value="1"/>
</dbReference>
<sequence>MKQLSVRELSIQLLEDIDKSKSYSNLALHNAIEKARLPERDSGLLTELVYGTVQNELLLDYSLAPFIKKKKLMPWVRHLLRVSAYQMILLDRIPDHAILNEAVTIAKKRGHKGISGFVNAVLRSAQREGWPDPSRIEDLGERLSVQYSHPRWLVNRWLKQFGLEATERMLEINMTPPPSVGRVNTNKWTRDEFLLASEEEAFEKGTLAPEAVFYKGNIARLPAYHEGDVTVQDESSMLVGHAVGATSNQQILDACAAPGGKTTHLAELMKDSGRIDALDLHAHKTKLIEQQAKRLDLASIHTQTLDVRKASEVFAPESFDHILVDAPCSGLGVIRRKPDIKWAKQEEDITRLATVQQDILRAVAPLLKPGGRLVYSTCTIDAAENADVITLFLSEQNDFERDPSLKERMPKTIPAEAWTENGDVQLLPHMANSDGFYVTALQKKKVH</sequence>
<dbReference type="Gene3D" id="3.40.50.150">
    <property type="entry name" value="Vaccinia Virus protein VP39"/>
    <property type="match status" value="1"/>
</dbReference>
<comment type="similarity">
    <text evidence="13">Belongs to the class I-like SAM-binding methyltransferase superfamily. RsmB/NOP family.</text>
</comment>
<dbReference type="Gene3D" id="1.10.940.10">
    <property type="entry name" value="NusB-like"/>
    <property type="match status" value="1"/>
</dbReference>
<dbReference type="InterPro" id="IPR023267">
    <property type="entry name" value="RCMT"/>
</dbReference>
<dbReference type="InterPro" id="IPR006027">
    <property type="entry name" value="NusB_RsmB_TIM44"/>
</dbReference>
<evidence type="ECO:0000259" key="14">
    <source>
        <dbReference type="PROSITE" id="PS51686"/>
    </source>
</evidence>
<evidence type="ECO:0000256" key="3">
    <source>
        <dbReference type="ARBA" id="ARBA00012140"/>
    </source>
</evidence>
<feature type="binding site" evidence="13">
    <location>
        <position position="306"/>
    </location>
    <ligand>
        <name>S-adenosyl-L-methionine</name>
        <dbReference type="ChEBI" id="CHEBI:59789"/>
    </ligand>
</feature>
<dbReference type="Gene3D" id="3.30.70.1170">
    <property type="entry name" value="Sun protein, domain 3"/>
    <property type="match status" value="1"/>
</dbReference>
<evidence type="ECO:0000256" key="4">
    <source>
        <dbReference type="ARBA" id="ARBA00022490"/>
    </source>
</evidence>
<dbReference type="GO" id="GO:0003723">
    <property type="term" value="F:RNA binding"/>
    <property type="evidence" value="ECO:0007669"/>
    <property type="project" value="UniProtKB-UniRule"/>
</dbReference>
<reference evidence="15 16" key="1">
    <citation type="submission" date="2019-03" db="EMBL/GenBank/DDBJ databases">
        <title>Genomic Encyclopedia of Type Strains, Phase IV (KMG-IV): sequencing the most valuable type-strain genomes for metagenomic binning, comparative biology and taxonomic classification.</title>
        <authorList>
            <person name="Goeker M."/>
        </authorList>
    </citation>
    <scope>NUCLEOTIDE SEQUENCE [LARGE SCALE GENOMIC DNA]</scope>
    <source>
        <strain evidence="15 16">DSM 28697</strain>
    </source>
</reference>
<dbReference type="InterPro" id="IPR001678">
    <property type="entry name" value="MeTrfase_RsmB-F_NOP2_dom"/>
</dbReference>
<evidence type="ECO:0000256" key="1">
    <source>
        <dbReference type="ARBA" id="ARBA00002724"/>
    </source>
</evidence>
<dbReference type="InterPro" id="IPR035926">
    <property type="entry name" value="NusB-like_sf"/>
</dbReference>
<feature type="active site" description="Nucleophile" evidence="13">
    <location>
        <position position="378"/>
    </location>
</feature>
<proteinExistence type="inferred from homology"/>
<comment type="subcellular location">
    <subcellularLocation>
        <location evidence="2">Cytoplasm</location>
    </subcellularLocation>
</comment>
<comment type="catalytic activity">
    <reaction evidence="12">
        <text>cytidine(967) in 16S rRNA + S-adenosyl-L-methionine = 5-methylcytidine(967) in 16S rRNA + S-adenosyl-L-homocysteine + H(+)</text>
        <dbReference type="Rhea" id="RHEA:42748"/>
        <dbReference type="Rhea" id="RHEA-COMP:10219"/>
        <dbReference type="Rhea" id="RHEA-COMP:10220"/>
        <dbReference type="ChEBI" id="CHEBI:15378"/>
        <dbReference type="ChEBI" id="CHEBI:57856"/>
        <dbReference type="ChEBI" id="CHEBI:59789"/>
        <dbReference type="ChEBI" id="CHEBI:74483"/>
        <dbReference type="ChEBI" id="CHEBI:82748"/>
        <dbReference type="EC" id="2.1.1.176"/>
    </reaction>
</comment>
<dbReference type="GO" id="GO:0006355">
    <property type="term" value="P:regulation of DNA-templated transcription"/>
    <property type="evidence" value="ECO:0007669"/>
    <property type="project" value="InterPro"/>
</dbReference>
<evidence type="ECO:0000256" key="8">
    <source>
        <dbReference type="ARBA" id="ARBA00022691"/>
    </source>
</evidence>
<feature type="binding site" evidence="13">
    <location>
        <position position="279"/>
    </location>
    <ligand>
        <name>S-adenosyl-L-methionine</name>
        <dbReference type="ChEBI" id="CHEBI:59789"/>
    </ligand>
</feature>
<dbReference type="GO" id="GO:0008649">
    <property type="term" value="F:rRNA methyltransferase activity"/>
    <property type="evidence" value="ECO:0007669"/>
    <property type="project" value="InterPro"/>
</dbReference>
<evidence type="ECO:0000256" key="12">
    <source>
        <dbReference type="ARBA" id="ARBA00047283"/>
    </source>
</evidence>
<dbReference type="CDD" id="cd02440">
    <property type="entry name" value="AdoMet_MTases"/>
    <property type="match status" value="1"/>
</dbReference>
<organism evidence="15 16">
    <name type="scientific">Aureibacillus halotolerans</name>
    <dbReference type="NCBI Taxonomy" id="1508390"/>
    <lineage>
        <taxon>Bacteria</taxon>
        <taxon>Bacillati</taxon>
        <taxon>Bacillota</taxon>
        <taxon>Bacilli</taxon>
        <taxon>Bacillales</taxon>
        <taxon>Bacillaceae</taxon>
        <taxon>Aureibacillus</taxon>
    </lineage>
</organism>
<gene>
    <name evidence="15" type="ORF">EV213_102404</name>
</gene>
<name>A0A4R6U764_9BACI</name>